<proteinExistence type="predicted"/>
<evidence type="ECO:0000313" key="6">
    <source>
        <dbReference type="EMBL" id="CAG8305346.1"/>
    </source>
</evidence>
<keyword evidence="4" id="KW-0175">Coiled coil</keyword>
<feature type="repeat" description="ANK" evidence="3">
    <location>
        <begin position="206"/>
        <end position="238"/>
    </location>
</feature>
<keyword evidence="7" id="KW-1185">Reference proteome</keyword>
<dbReference type="InterPro" id="IPR057517">
    <property type="entry name" value="SsdA-like_C"/>
</dbReference>
<dbReference type="SMART" id="SM00248">
    <property type="entry name" value="ANK"/>
    <property type="match status" value="2"/>
</dbReference>
<dbReference type="Pfam" id="PF12796">
    <property type="entry name" value="Ank_2"/>
    <property type="match status" value="1"/>
</dbReference>
<evidence type="ECO:0000256" key="1">
    <source>
        <dbReference type="ARBA" id="ARBA00022737"/>
    </source>
</evidence>
<comment type="caution">
    <text evidence="6">The sequence shown here is derived from an EMBL/GenBank/DDBJ whole genome shotgun (WGS) entry which is preliminary data.</text>
</comment>
<feature type="coiled-coil region" evidence="4">
    <location>
        <begin position="488"/>
        <end position="534"/>
    </location>
</feature>
<evidence type="ECO:0000256" key="3">
    <source>
        <dbReference type="PROSITE-ProRule" id="PRU00023"/>
    </source>
</evidence>
<dbReference type="OrthoDB" id="341259at2759"/>
<dbReference type="PROSITE" id="PS50088">
    <property type="entry name" value="ANK_REPEAT"/>
    <property type="match status" value="2"/>
</dbReference>
<accession>A0A9W4N9Z0</accession>
<dbReference type="Gene3D" id="1.25.40.20">
    <property type="entry name" value="Ankyrin repeat-containing domain"/>
    <property type="match status" value="1"/>
</dbReference>
<evidence type="ECO:0000313" key="7">
    <source>
        <dbReference type="Proteomes" id="UP001152649"/>
    </source>
</evidence>
<dbReference type="InterPro" id="IPR036770">
    <property type="entry name" value="Ankyrin_rpt-contain_sf"/>
</dbReference>
<evidence type="ECO:0000259" key="5">
    <source>
        <dbReference type="Pfam" id="PF24120"/>
    </source>
</evidence>
<dbReference type="PANTHER" id="PTHR24189:SF50">
    <property type="entry name" value="ANKYRIN REPEAT AND SOCS BOX PROTEIN 2"/>
    <property type="match status" value="1"/>
</dbReference>
<dbReference type="AlphaFoldDB" id="A0A9W4N9Z0"/>
<sequence length="582" mass="65457">MKTFPEADVIWWNANDYYIQCPFCDGVHRHSINWKTHNLRYSHCEEGEIYLCCFPMNEQGEVAYEIDKRRGRYTNICVSHDSDTEYDDDVGRLAIELAQKATVAAQREEDYASVHEDAKEVVTVNLGHGIEPFEQKIILESIGDCANGDVKAVQKYLETSSEAQLFVRGRFSDGSTNLIKAAAGQSSAMVSLLIKHGAEVNAVGMCGRTALMEAALFGWVDNVKVLLEHSANKNIRDGESRLAIDFAQDHYKNQRERYGRAGGSFTSSPNQLPMYTEDTFKRNIDRQEIVRLLGGENRKSVIAFGRPPTLSLSKSYSFKPSPMQDSIALYGPIETYPISRKWKTVARLDRGGDFPSVGAMSGWSHCSVQSLRVDGRQWTDDIFYISEVVGHPLPSNSKDQGKNGQYNACHAEKQLIAYFIDRHVFLPRDGLPNSELEENIELKEDELQEYLSSTEAGRHVTSLRKRKEDLECELFDGDEKLVGKIDEIRALELELKSVETILNRLIASPQAGPFLELESRLEVLNQQLHRHTDLIDMANTPPPASLTEAVILVSSPPCQSCIMFKDKVNDFFGLSIQLFAAL</sequence>
<protein>
    <recommendedName>
        <fullName evidence="5">Single-strand DNA deaminase toxin A-like C-terminal domain-containing protein</fullName>
    </recommendedName>
</protein>
<dbReference type="PROSITE" id="PS50297">
    <property type="entry name" value="ANK_REP_REGION"/>
    <property type="match status" value="2"/>
</dbReference>
<dbReference type="EMBL" id="CAJVPG010000073">
    <property type="protein sequence ID" value="CAG8305346.1"/>
    <property type="molecule type" value="Genomic_DNA"/>
</dbReference>
<dbReference type="Pfam" id="PF24120">
    <property type="entry name" value="SsdA_C"/>
    <property type="match status" value="1"/>
</dbReference>
<feature type="repeat" description="ANK" evidence="3">
    <location>
        <begin position="173"/>
        <end position="205"/>
    </location>
</feature>
<dbReference type="InterPro" id="IPR050745">
    <property type="entry name" value="Multifunctional_regulatory"/>
</dbReference>
<gene>
    <name evidence="6" type="ORF">PSALAMII_LOCUS1977</name>
</gene>
<dbReference type="PANTHER" id="PTHR24189">
    <property type="entry name" value="MYOTROPHIN"/>
    <property type="match status" value="1"/>
</dbReference>
<dbReference type="Proteomes" id="UP001152649">
    <property type="component" value="Unassembled WGS sequence"/>
</dbReference>
<dbReference type="InterPro" id="IPR002110">
    <property type="entry name" value="Ankyrin_rpt"/>
</dbReference>
<keyword evidence="1" id="KW-0677">Repeat</keyword>
<dbReference type="SUPFAM" id="SSF48403">
    <property type="entry name" value="Ankyrin repeat"/>
    <property type="match status" value="1"/>
</dbReference>
<evidence type="ECO:0000256" key="4">
    <source>
        <dbReference type="SAM" id="Coils"/>
    </source>
</evidence>
<evidence type="ECO:0000256" key="2">
    <source>
        <dbReference type="ARBA" id="ARBA00023043"/>
    </source>
</evidence>
<name>A0A9W4N9Z0_9EURO</name>
<reference evidence="6" key="1">
    <citation type="submission" date="2021-07" db="EMBL/GenBank/DDBJ databases">
        <authorList>
            <person name="Branca A.L. A."/>
        </authorList>
    </citation>
    <scope>NUCLEOTIDE SEQUENCE</scope>
</reference>
<organism evidence="6 7">
    <name type="scientific">Penicillium salamii</name>
    <dbReference type="NCBI Taxonomy" id="1612424"/>
    <lineage>
        <taxon>Eukaryota</taxon>
        <taxon>Fungi</taxon>
        <taxon>Dikarya</taxon>
        <taxon>Ascomycota</taxon>
        <taxon>Pezizomycotina</taxon>
        <taxon>Eurotiomycetes</taxon>
        <taxon>Eurotiomycetidae</taxon>
        <taxon>Eurotiales</taxon>
        <taxon>Aspergillaceae</taxon>
        <taxon>Penicillium</taxon>
    </lineage>
</organism>
<feature type="domain" description="Single-strand DNA deaminase toxin A-like C-terminal" evidence="5">
    <location>
        <begin position="359"/>
        <end position="416"/>
    </location>
</feature>
<keyword evidence="2 3" id="KW-0040">ANK repeat</keyword>